<dbReference type="Proteomes" id="UP000593568">
    <property type="component" value="Unassembled WGS sequence"/>
</dbReference>
<dbReference type="PANTHER" id="PTHR47723">
    <property type="entry name" value="OS05G0353850 PROTEIN"/>
    <property type="match status" value="1"/>
</dbReference>
<name>A0A7J9DVG5_9ROSI</name>
<dbReference type="AlphaFoldDB" id="A0A7J9DVG5"/>
<dbReference type="InterPro" id="IPR002156">
    <property type="entry name" value="RNaseH_domain"/>
</dbReference>
<reference evidence="2 3" key="1">
    <citation type="journal article" date="2019" name="Genome Biol. Evol.">
        <title>Insights into the evolution of the New World diploid cottons (Gossypium, subgenus Houzingenia) based on genome sequencing.</title>
        <authorList>
            <person name="Grover C.E."/>
            <person name="Arick M.A. 2nd"/>
            <person name="Thrash A."/>
            <person name="Conover J.L."/>
            <person name="Sanders W.S."/>
            <person name="Peterson D.G."/>
            <person name="Frelichowski J.E."/>
            <person name="Scheffler J.A."/>
            <person name="Scheffler B.E."/>
            <person name="Wendel J.F."/>
        </authorList>
    </citation>
    <scope>NUCLEOTIDE SEQUENCE [LARGE SCALE GENOMIC DNA]</scope>
    <source>
        <strain evidence="2">8</strain>
        <tissue evidence="2">Leaf</tissue>
    </source>
</reference>
<dbReference type="EMBL" id="JABEZW010000005">
    <property type="protein sequence ID" value="MBA0764750.1"/>
    <property type="molecule type" value="Genomic_DNA"/>
</dbReference>
<dbReference type="GO" id="GO:0004523">
    <property type="term" value="F:RNA-DNA hybrid ribonuclease activity"/>
    <property type="evidence" value="ECO:0007669"/>
    <property type="project" value="InterPro"/>
</dbReference>
<sequence length="117" mass="13995">GRLLSGVVYKQVGQWIVEYNWYLGFYSIFYAELWEILYDLTLIQRERHKKVLIDTNNLKAVEALQDIHLTELTSVLIRRMHMTLQTIEQWEIKYIPRERNQVADQSTTMTSERNSAM</sequence>
<gene>
    <name evidence="2" type="ORF">Gotri_014040</name>
</gene>
<keyword evidence="3" id="KW-1185">Reference proteome</keyword>
<dbReference type="PANTHER" id="PTHR47723:SF19">
    <property type="entry name" value="POLYNUCLEOTIDYL TRANSFERASE, RIBONUCLEASE H-LIKE SUPERFAMILY PROTEIN"/>
    <property type="match status" value="1"/>
</dbReference>
<evidence type="ECO:0000259" key="1">
    <source>
        <dbReference type="Pfam" id="PF13456"/>
    </source>
</evidence>
<dbReference type="Pfam" id="PF13456">
    <property type="entry name" value="RVT_3"/>
    <property type="match status" value="1"/>
</dbReference>
<dbReference type="GO" id="GO:0003676">
    <property type="term" value="F:nucleic acid binding"/>
    <property type="evidence" value="ECO:0007669"/>
    <property type="project" value="InterPro"/>
</dbReference>
<dbReference type="Gene3D" id="3.30.420.10">
    <property type="entry name" value="Ribonuclease H-like superfamily/Ribonuclease H"/>
    <property type="match status" value="1"/>
</dbReference>
<organism evidence="2 3">
    <name type="scientific">Gossypium trilobum</name>
    <dbReference type="NCBI Taxonomy" id="34281"/>
    <lineage>
        <taxon>Eukaryota</taxon>
        <taxon>Viridiplantae</taxon>
        <taxon>Streptophyta</taxon>
        <taxon>Embryophyta</taxon>
        <taxon>Tracheophyta</taxon>
        <taxon>Spermatophyta</taxon>
        <taxon>Magnoliopsida</taxon>
        <taxon>eudicotyledons</taxon>
        <taxon>Gunneridae</taxon>
        <taxon>Pentapetalae</taxon>
        <taxon>rosids</taxon>
        <taxon>malvids</taxon>
        <taxon>Malvales</taxon>
        <taxon>Malvaceae</taxon>
        <taxon>Malvoideae</taxon>
        <taxon>Gossypium</taxon>
    </lineage>
</organism>
<protein>
    <recommendedName>
        <fullName evidence="1">RNase H type-1 domain-containing protein</fullName>
    </recommendedName>
</protein>
<comment type="caution">
    <text evidence="2">The sequence shown here is derived from an EMBL/GenBank/DDBJ whole genome shotgun (WGS) entry which is preliminary data.</text>
</comment>
<dbReference type="InterPro" id="IPR053151">
    <property type="entry name" value="RNase_H-like"/>
</dbReference>
<proteinExistence type="predicted"/>
<feature type="domain" description="RNase H type-1" evidence="1">
    <location>
        <begin position="6"/>
        <end position="107"/>
    </location>
</feature>
<accession>A0A7J9DVG5</accession>
<dbReference type="InterPro" id="IPR036397">
    <property type="entry name" value="RNaseH_sf"/>
</dbReference>
<evidence type="ECO:0000313" key="2">
    <source>
        <dbReference type="EMBL" id="MBA0764750.1"/>
    </source>
</evidence>
<evidence type="ECO:0000313" key="3">
    <source>
        <dbReference type="Proteomes" id="UP000593568"/>
    </source>
</evidence>
<feature type="non-terminal residue" evidence="2">
    <location>
        <position position="1"/>
    </location>
</feature>